<comment type="caution">
    <text evidence="1">The sequence shown here is derived from an EMBL/GenBank/DDBJ whole genome shotgun (WGS) entry which is preliminary data.</text>
</comment>
<dbReference type="Proteomes" id="UP001597414">
    <property type="component" value="Unassembled WGS sequence"/>
</dbReference>
<organism evidence="1 2">
    <name type="scientific">Shivajiella indica</name>
    <dbReference type="NCBI Taxonomy" id="872115"/>
    <lineage>
        <taxon>Bacteria</taxon>
        <taxon>Pseudomonadati</taxon>
        <taxon>Bacteroidota</taxon>
        <taxon>Cytophagia</taxon>
        <taxon>Cytophagales</taxon>
        <taxon>Cyclobacteriaceae</taxon>
        <taxon>Shivajiella</taxon>
    </lineage>
</organism>
<evidence type="ECO:0000313" key="1">
    <source>
        <dbReference type="EMBL" id="MFD2202894.1"/>
    </source>
</evidence>
<reference evidence="2" key="1">
    <citation type="journal article" date="2019" name="Int. J. Syst. Evol. Microbiol.">
        <title>The Global Catalogue of Microorganisms (GCM) 10K type strain sequencing project: providing services to taxonomists for standard genome sequencing and annotation.</title>
        <authorList>
            <consortium name="The Broad Institute Genomics Platform"/>
            <consortium name="The Broad Institute Genome Sequencing Center for Infectious Disease"/>
            <person name="Wu L."/>
            <person name="Ma J."/>
        </authorList>
    </citation>
    <scope>NUCLEOTIDE SEQUENCE [LARGE SCALE GENOMIC DNA]</scope>
    <source>
        <strain evidence="2">KCTC 19812</strain>
    </source>
</reference>
<evidence type="ECO:0000313" key="2">
    <source>
        <dbReference type="Proteomes" id="UP001597414"/>
    </source>
</evidence>
<accession>A0ABW5BBL7</accession>
<proteinExistence type="predicted"/>
<dbReference type="SUPFAM" id="SSF47336">
    <property type="entry name" value="ACP-like"/>
    <property type="match status" value="1"/>
</dbReference>
<protein>
    <submittedName>
        <fullName evidence="1">Acyl carrier protein</fullName>
    </submittedName>
</protein>
<dbReference type="RefSeq" id="WP_380804499.1">
    <property type="nucleotide sequence ID" value="NZ_JBHUIV010000020.1"/>
</dbReference>
<sequence>MGNYEKKKKAIGVFNSYGIPLTGKRKNANFYNELKMDSIYVDGLIFELEYQLNKELAADQISKVQSPSELLAVLI</sequence>
<dbReference type="EMBL" id="JBHUIV010000020">
    <property type="protein sequence ID" value="MFD2202894.1"/>
    <property type="molecule type" value="Genomic_DNA"/>
</dbReference>
<name>A0ABW5BBL7_9BACT</name>
<gene>
    <name evidence="1" type="ORF">ACFSKV_15055</name>
</gene>
<keyword evidence="2" id="KW-1185">Reference proteome</keyword>
<dbReference type="InterPro" id="IPR036736">
    <property type="entry name" value="ACP-like_sf"/>
</dbReference>